<keyword evidence="4" id="KW-0732">Signal</keyword>
<name>A0A9V1GC06_PANPR</name>
<dbReference type="KEGG" id="ppad:109275418"/>
<evidence type="ECO:0000256" key="3">
    <source>
        <dbReference type="ARBA" id="ARBA00022530"/>
    </source>
</evidence>
<dbReference type="Proteomes" id="UP001165780">
    <property type="component" value="Unplaced"/>
</dbReference>
<gene>
    <name evidence="11" type="primary">MAMDC2</name>
</gene>
<reference evidence="11" key="1">
    <citation type="submission" date="2025-08" db="UniProtKB">
        <authorList>
            <consortium name="RefSeq"/>
        </authorList>
    </citation>
    <scope>IDENTIFICATION</scope>
    <source>
        <tissue evidence="11">Whole blood</tissue>
    </source>
</reference>
<keyword evidence="5" id="KW-0677">Repeat</keyword>
<dbReference type="InterPro" id="IPR000998">
    <property type="entry name" value="MAM_dom"/>
</dbReference>
<evidence type="ECO:0000256" key="4">
    <source>
        <dbReference type="ARBA" id="ARBA00022729"/>
    </source>
</evidence>
<keyword evidence="2" id="KW-0964">Secreted</keyword>
<keyword evidence="10" id="KW-1185">Reference proteome</keyword>
<dbReference type="PRINTS" id="PR00020">
    <property type="entry name" value="MAMDOMAIN"/>
</dbReference>
<evidence type="ECO:0000256" key="8">
    <source>
        <dbReference type="ARBA" id="ARBA00078356"/>
    </source>
</evidence>
<dbReference type="Pfam" id="PF15139">
    <property type="entry name" value="CFAP95"/>
    <property type="match status" value="1"/>
</dbReference>
<dbReference type="SMART" id="SM00137">
    <property type="entry name" value="MAM"/>
    <property type="match status" value="4"/>
</dbReference>
<dbReference type="GeneID" id="109275418"/>
<comment type="subcellular location">
    <subcellularLocation>
        <location evidence="1">Secreted</location>
        <location evidence="1">Extracellular space</location>
        <location evidence="1">Extracellular matrix</location>
    </subcellularLocation>
</comment>
<dbReference type="PANTHER" id="PTHR23282">
    <property type="entry name" value="APICAL ENDOSOMAL GLYCOPROTEIN PRECURSOR"/>
    <property type="match status" value="1"/>
</dbReference>
<dbReference type="SUPFAM" id="SSF49899">
    <property type="entry name" value="Concanavalin A-like lectins/glucanases"/>
    <property type="match status" value="4"/>
</dbReference>
<proteinExistence type="predicted"/>
<organism evidence="10 11">
    <name type="scientific">Panthera pardus</name>
    <name type="common">Leopard</name>
    <name type="synonym">Felis pardus</name>
    <dbReference type="NCBI Taxonomy" id="9691"/>
    <lineage>
        <taxon>Eukaryota</taxon>
        <taxon>Metazoa</taxon>
        <taxon>Chordata</taxon>
        <taxon>Craniata</taxon>
        <taxon>Vertebrata</taxon>
        <taxon>Euteleostomi</taxon>
        <taxon>Mammalia</taxon>
        <taxon>Eutheria</taxon>
        <taxon>Laurasiatheria</taxon>
        <taxon>Carnivora</taxon>
        <taxon>Feliformia</taxon>
        <taxon>Felidae</taxon>
        <taxon>Pantherinae</taxon>
        <taxon>Panthera</taxon>
    </lineage>
</organism>
<dbReference type="PANTHER" id="PTHR23282:SF101">
    <property type="entry name" value="MAM DOMAIN-CONTAINING PROTEIN"/>
    <property type="match status" value="1"/>
</dbReference>
<evidence type="ECO:0000313" key="11">
    <source>
        <dbReference type="RefSeq" id="XP_019319171.2"/>
    </source>
</evidence>
<protein>
    <recommendedName>
        <fullName evidence="7">MAM domain-containing protein 2</fullName>
    </recommendedName>
    <alternativeName>
        <fullName evidence="8">MAM domain-containing proteoglycan</fullName>
    </alternativeName>
</protein>
<dbReference type="AlphaFoldDB" id="A0A9V1GC06"/>
<dbReference type="Gene3D" id="2.60.120.200">
    <property type="match status" value="4"/>
</dbReference>
<evidence type="ECO:0000313" key="10">
    <source>
        <dbReference type="Proteomes" id="UP001165780"/>
    </source>
</evidence>
<feature type="domain" description="MAM" evidence="9">
    <location>
        <begin position="773"/>
        <end position="932"/>
    </location>
</feature>
<dbReference type="PROSITE" id="PS50060">
    <property type="entry name" value="MAM_2"/>
    <property type="match status" value="4"/>
</dbReference>
<keyword evidence="3" id="KW-0272">Extracellular matrix</keyword>
<dbReference type="Pfam" id="PF00629">
    <property type="entry name" value="MAM"/>
    <property type="match status" value="4"/>
</dbReference>
<feature type="domain" description="MAM" evidence="9">
    <location>
        <begin position="290"/>
        <end position="435"/>
    </location>
</feature>
<evidence type="ECO:0000256" key="6">
    <source>
        <dbReference type="ARBA" id="ARBA00023180"/>
    </source>
</evidence>
<dbReference type="InterPro" id="IPR013320">
    <property type="entry name" value="ConA-like_dom_sf"/>
</dbReference>
<feature type="domain" description="MAM" evidence="9">
    <location>
        <begin position="434"/>
        <end position="595"/>
    </location>
</feature>
<feature type="domain" description="MAM" evidence="9">
    <location>
        <begin position="606"/>
        <end position="764"/>
    </location>
</feature>
<dbReference type="InterPro" id="IPR027905">
    <property type="entry name" value="CFAP95"/>
</dbReference>
<dbReference type="CDD" id="cd06263">
    <property type="entry name" value="MAM"/>
    <property type="match status" value="4"/>
</dbReference>
<sequence length="952" mass="107925">MWRSSMESSDSFCQDYCSSRQYGFELGPTDLLERKGSLTLRSHHKKYSKPVLVYSWHHDREAYPKDYDIEGPEEIKKLCNSTYWRLGTNEPPLLFFQIWISETHEQMAQVYLNRELATIKRKALLNEETMSSGIIERDTGLPATGFGALFTRHPPDHRKMCALTTYAEDYAPPYDYQPFPNPRPGPAVRRAGFTRDAIERRSPVRHPQLSAQQPEPLRKLGQLQVHALPLAWSVPGAPAPLHRGCLSQRAGSLHPLGVVLPPRSATMLLRGVLLAVQALQLAGALDLPAGSCAFEENTCGFDSVLQFQPWFLNEEGHYIYVDTSFAKQGEKAVLLSSDLQAEEWSCLRLVYQITASSRFPSDTSRLNLYVRFEDESFDRLLWSAKEPSDSWLIASLDLQNSSKKFKILIEGVLGQGNTASIALFEIKMTTGYCIECDFEENHLCGFVNRWNPNVNWFVGGGNIRNSPSILPQDHTFKNELGHYMYVDSVYVKHFQEVAQLISPMTTAPMSGCLSFYYQLQQGNDNIFSLYTRDGAGLYEEIWKMDKPGNGVWNLAEVEFSAPYPMEVIFEVAFNGPKGGYVALDDISFSPVHCQNQTELPFSAMEASCNFEEDLCNFYQDKEGPGWTRVKVKPNMYRAGDHTSGIGYYLLANTKFTSQPGYIGRLYGPSLPGNLQYCLRFYYAIYGFLKMSDTLAVYIFEENHVVQEKIWSVLESPRGVWMQAEITFKKPMPTKVVFMSLCKSFWDCGLVALDDITVQLGSCSSPEGLPPPPGECTFEQDECAFTQERRNRSSWHRRRGETPTSYTGPKGDHTTGVGYYMYIEASHMVFGQKAHLLSWPLRGVTGKHCLTFFYHMYGAGTGLLSVYLKRAGDSEESLLWRRRGEQSISWLRALIEYSCESQHQVIFEAIRGVSIRSDIAIDDVKFQAGPCSEMEDMTQQSSGYSEDLNEIEF</sequence>
<dbReference type="RefSeq" id="XP_019319171.2">
    <property type="nucleotide sequence ID" value="XM_019463626.2"/>
</dbReference>
<dbReference type="InterPro" id="IPR051560">
    <property type="entry name" value="MAM_domain-containing"/>
</dbReference>
<accession>A0A9V1GC06</accession>
<evidence type="ECO:0000256" key="7">
    <source>
        <dbReference type="ARBA" id="ARBA00073295"/>
    </source>
</evidence>
<dbReference type="FunFam" id="2.60.120.200:FF:000142">
    <property type="entry name" value="MAM domain-containing protein 2"/>
    <property type="match status" value="1"/>
</dbReference>
<dbReference type="PROSITE" id="PS00740">
    <property type="entry name" value="MAM_1"/>
    <property type="match status" value="2"/>
</dbReference>
<evidence type="ECO:0000256" key="2">
    <source>
        <dbReference type="ARBA" id="ARBA00022525"/>
    </source>
</evidence>
<dbReference type="GO" id="GO:0016020">
    <property type="term" value="C:membrane"/>
    <property type="evidence" value="ECO:0007669"/>
    <property type="project" value="InterPro"/>
</dbReference>
<evidence type="ECO:0000256" key="1">
    <source>
        <dbReference type="ARBA" id="ARBA00004498"/>
    </source>
</evidence>
<dbReference type="CTD" id="256691"/>
<keyword evidence="6" id="KW-0325">Glycoprotein</keyword>
<evidence type="ECO:0000259" key="9">
    <source>
        <dbReference type="PROSITE" id="PS50060"/>
    </source>
</evidence>
<evidence type="ECO:0000256" key="5">
    <source>
        <dbReference type="ARBA" id="ARBA00022737"/>
    </source>
</evidence>